<gene>
    <name evidence="2" type="ORF">COX33_00635</name>
</gene>
<dbReference type="GO" id="GO:0046168">
    <property type="term" value="P:glycerol-3-phosphate catabolic process"/>
    <property type="evidence" value="ECO:0007669"/>
    <property type="project" value="InterPro"/>
</dbReference>
<feature type="non-terminal residue" evidence="2">
    <location>
        <position position="77"/>
    </location>
</feature>
<protein>
    <recommendedName>
        <fullName evidence="1">Glycerol-3-phosphate dehydrogenase NAD-dependent N-terminal domain-containing protein</fullName>
    </recommendedName>
</protein>
<evidence type="ECO:0000313" key="3">
    <source>
        <dbReference type="Proteomes" id="UP000237258"/>
    </source>
</evidence>
<dbReference type="InterPro" id="IPR011128">
    <property type="entry name" value="G3P_DH_NAD-dep_N"/>
</dbReference>
<organism evidence="2 3">
    <name type="scientific">Candidatus Nealsonbacteria bacterium CG23_combo_of_CG06-09_8_20_14_all_36_125</name>
    <dbReference type="NCBI Taxonomy" id="1974719"/>
    <lineage>
        <taxon>Bacteria</taxon>
        <taxon>Candidatus Nealsoniibacteriota</taxon>
    </lineage>
</organism>
<comment type="caution">
    <text evidence="2">The sequence shown here is derived from an EMBL/GenBank/DDBJ whole genome shotgun (WGS) entry which is preliminary data.</text>
</comment>
<sequence length="77" mass="8597">MKKVAILEPGAWGTTLGILLNRKGDETKVSSSPFANARVNEVSFWYDNPGLALKIERVRENEKLPGIRIPKKIFISS</sequence>
<name>A0A2G9YZK1_9BACT</name>
<accession>A0A2G9YZK1</accession>
<dbReference type="Gene3D" id="3.40.50.720">
    <property type="entry name" value="NAD(P)-binding Rossmann-like Domain"/>
    <property type="match status" value="1"/>
</dbReference>
<dbReference type="EMBL" id="PCRR01000016">
    <property type="protein sequence ID" value="PIP24668.1"/>
    <property type="molecule type" value="Genomic_DNA"/>
</dbReference>
<evidence type="ECO:0000259" key="1">
    <source>
        <dbReference type="Pfam" id="PF01210"/>
    </source>
</evidence>
<dbReference type="GO" id="GO:0016616">
    <property type="term" value="F:oxidoreductase activity, acting on the CH-OH group of donors, NAD or NADP as acceptor"/>
    <property type="evidence" value="ECO:0007669"/>
    <property type="project" value="InterPro"/>
</dbReference>
<feature type="domain" description="Glycerol-3-phosphate dehydrogenase NAD-dependent N-terminal" evidence="1">
    <location>
        <begin position="3"/>
        <end position="75"/>
    </location>
</feature>
<proteinExistence type="predicted"/>
<dbReference type="Pfam" id="PF01210">
    <property type="entry name" value="NAD_Gly3P_dh_N"/>
    <property type="match status" value="1"/>
</dbReference>
<dbReference type="AlphaFoldDB" id="A0A2G9YZK1"/>
<reference evidence="2 3" key="1">
    <citation type="submission" date="2017-09" db="EMBL/GenBank/DDBJ databases">
        <title>Depth-based differentiation of microbial function through sediment-hosted aquifers and enrichment of novel symbionts in the deep terrestrial subsurface.</title>
        <authorList>
            <person name="Probst A.J."/>
            <person name="Ladd B."/>
            <person name="Jarett J.K."/>
            <person name="Geller-Mcgrath D.E."/>
            <person name="Sieber C.M."/>
            <person name="Emerson J.B."/>
            <person name="Anantharaman K."/>
            <person name="Thomas B.C."/>
            <person name="Malmstrom R."/>
            <person name="Stieglmeier M."/>
            <person name="Klingl A."/>
            <person name="Woyke T."/>
            <person name="Ryan C.M."/>
            <person name="Banfield J.F."/>
        </authorList>
    </citation>
    <scope>NUCLEOTIDE SEQUENCE [LARGE SCALE GENOMIC DNA]</scope>
    <source>
        <strain evidence="2">CG23_combo_of_CG06-09_8_20_14_all_36_125</strain>
    </source>
</reference>
<dbReference type="GO" id="GO:0051287">
    <property type="term" value="F:NAD binding"/>
    <property type="evidence" value="ECO:0007669"/>
    <property type="project" value="InterPro"/>
</dbReference>
<dbReference type="Proteomes" id="UP000237258">
    <property type="component" value="Unassembled WGS sequence"/>
</dbReference>
<evidence type="ECO:0000313" key="2">
    <source>
        <dbReference type="EMBL" id="PIP24668.1"/>
    </source>
</evidence>